<dbReference type="EMBL" id="KZ613470">
    <property type="protein sequence ID" value="PMD25282.1"/>
    <property type="molecule type" value="Genomic_DNA"/>
</dbReference>
<evidence type="ECO:0000313" key="2">
    <source>
        <dbReference type="EMBL" id="PMD25282.1"/>
    </source>
</evidence>
<accession>A0A2J6QGA1</accession>
<dbReference type="STRING" id="1745343.A0A2J6QGA1"/>
<dbReference type="Proteomes" id="UP000235672">
    <property type="component" value="Unassembled WGS sequence"/>
</dbReference>
<reference evidence="2 3" key="1">
    <citation type="submission" date="2016-05" db="EMBL/GenBank/DDBJ databases">
        <title>A degradative enzymes factory behind the ericoid mycorrhizal symbiosis.</title>
        <authorList>
            <consortium name="DOE Joint Genome Institute"/>
            <person name="Martino E."/>
            <person name="Morin E."/>
            <person name="Grelet G."/>
            <person name="Kuo A."/>
            <person name="Kohler A."/>
            <person name="Daghino S."/>
            <person name="Barry K."/>
            <person name="Choi C."/>
            <person name="Cichocki N."/>
            <person name="Clum A."/>
            <person name="Copeland A."/>
            <person name="Hainaut M."/>
            <person name="Haridas S."/>
            <person name="Labutti K."/>
            <person name="Lindquist E."/>
            <person name="Lipzen A."/>
            <person name="Khouja H.-R."/>
            <person name="Murat C."/>
            <person name="Ohm R."/>
            <person name="Olson A."/>
            <person name="Spatafora J."/>
            <person name="Veneault-Fourrey C."/>
            <person name="Henrissat B."/>
            <person name="Grigoriev I."/>
            <person name="Martin F."/>
            <person name="Perotto S."/>
        </authorList>
    </citation>
    <scope>NUCLEOTIDE SEQUENCE [LARGE SCALE GENOMIC DNA]</scope>
    <source>
        <strain evidence="2 3">UAMH 7357</strain>
    </source>
</reference>
<proteinExistence type="predicted"/>
<dbReference type="OrthoDB" id="3556763at2759"/>
<protein>
    <submittedName>
        <fullName evidence="2">Uncharacterized protein</fullName>
    </submittedName>
</protein>
<evidence type="ECO:0000256" key="1">
    <source>
        <dbReference type="SAM" id="MobiDB-lite"/>
    </source>
</evidence>
<name>A0A2J6QGA1_9HELO</name>
<organism evidence="2 3">
    <name type="scientific">Hyaloscypha hepaticicola</name>
    <dbReference type="NCBI Taxonomy" id="2082293"/>
    <lineage>
        <taxon>Eukaryota</taxon>
        <taxon>Fungi</taxon>
        <taxon>Dikarya</taxon>
        <taxon>Ascomycota</taxon>
        <taxon>Pezizomycotina</taxon>
        <taxon>Leotiomycetes</taxon>
        <taxon>Helotiales</taxon>
        <taxon>Hyaloscyphaceae</taxon>
        <taxon>Hyaloscypha</taxon>
    </lineage>
</organism>
<keyword evidence="3" id="KW-1185">Reference proteome</keyword>
<feature type="region of interest" description="Disordered" evidence="1">
    <location>
        <begin position="162"/>
        <end position="186"/>
    </location>
</feature>
<sequence length="207" mass="24335">MAPAIPHTPDLLQTNIIQAALEAQKPKPKLRIILNVKYGSYQSREGAVKRREESPDYDDEQDDDEDDHKEESNTCQTRSQQPELLELATPTRSRRPKLYPSLTPWGDYWNYQNLNDFYPKKAFKWDNSDVPDFDLGEPLDETNFWEEPWIAANEEKKKLRRKMEEQRKRRQQYGGLTAAGRKRAYRKRTGLMRENGRFVKSRMVGGS</sequence>
<feature type="compositionally biased region" description="Acidic residues" evidence="1">
    <location>
        <begin position="55"/>
        <end position="68"/>
    </location>
</feature>
<evidence type="ECO:0000313" key="3">
    <source>
        <dbReference type="Proteomes" id="UP000235672"/>
    </source>
</evidence>
<dbReference type="AlphaFoldDB" id="A0A2J6QGA1"/>
<feature type="region of interest" description="Disordered" evidence="1">
    <location>
        <begin position="43"/>
        <end position="81"/>
    </location>
</feature>
<gene>
    <name evidence="2" type="ORF">NA56DRAFT_642321</name>
</gene>